<dbReference type="PRINTS" id="PR00085">
    <property type="entry name" value="THFDHDRGNASE"/>
</dbReference>
<dbReference type="InterPro" id="IPR020631">
    <property type="entry name" value="THF_DH/CycHdrlase_NAD-bd_dom"/>
</dbReference>
<evidence type="ECO:0000259" key="13">
    <source>
        <dbReference type="Pfam" id="PF00763"/>
    </source>
</evidence>
<keyword evidence="10 12" id="KW-0486">Methionine biosynthesis</keyword>
<dbReference type="HAMAP" id="MF_01576">
    <property type="entry name" value="THF_DHG_CYH"/>
    <property type="match status" value="1"/>
</dbReference>
<feature type="domain" description="Tetrahydrofolate dehydrogenase/cyclohydrolase catalytic" evidence="13">
    <location>
        <begin position="5"/>
        <end position="119"/>
    </location>
</feature>
<dbReference type="CDD" id="cd01080">
    <property type="entry name" value="NAD_bind_m-THF_DH_Cyclohyd"/>
    <property type="match status" value="1"/>
</dbReference>
<keyword evidence="3 12" id="KW-0554">One-carbon metabolism</keyword>
<evidence type="ECO:0000256" key="9">
    <source>
        <dbReference type="ARBA" id="ARBA00023102"/>
    </source>
</evidence>
<comment type="similarity">
    <text evidence="12">Belongs to the tetrahydrofolate dehydrogenase/cyclohydrolase family.</text>
</comment>
<dbReference type="UniPathway" id="UPA00193"/>
<name>A0A7X3LGC1_9BACL</name>
<comment type="caution">
    <text evidence="12">Lacks conserved residue(s) required for the propagation of feature annotation.</text>
</comment>
<dbReference type="Pfam" id="PF00763">
    <property type="entry name" value="THF_DHG_CYH"/>
    <property type="match status" value="1"/>
</dbReference>
<evidence type="ECO:0000259" key="15">
    <source>
        <dbReference type="Pfam" id="PF04961"/>
    </source>
</evidence>
<dbReference type="InterPro" id="IPR036291">
    <property type="entry name" value="NAD(P)-bd_dom_sf"/>
</dbReference>
<dbReference type="GO" id="GO:0005829">
    <property type="term" value="C:cytosol"/>
    <property type="evidence" value="ECO:0007669"/>
    <property type="project" value="TreeGrafter"/>
</dbReference>
<comment type="subunit">
    <text evidence="2 12">Homodimer.</text>
</comment>
<evidence type="ECO:0000256" key="11">
    <source>
        <dbReference type="ARBA" id="ARBA00023268"/>
    </source>
</evidence>
<evidence type="ECO:0000313" key="17">
    <source>
        <dbReference type="Proteomes" id="UP000460318"/>
    </source>
</evidence>
<evidence type="ECO:0000256" key="7">
    <source>
        <dbReference type="ARBA" id="ARBA00022857"/>
    </source>
</evidence>
<feature type="domain" description="Cyclodeaminase/cyclohydrolase" evidence="15">
    <location>
        <begin position="298"/>
        <end position="473"/>
    </location>
</feature>
<dbReference type="Gene3D" id="3.40.50.10860">
    <property type="entry name" value="Leucine Dehydrogenase, chain A, domain 1"/>
    <property type="match status" value="1"/>
</dbReference>
<comment type="catalytic activity">
    <reaction evidence="12">
        <text>(6R)-5,10-methylene-5,6,7,8-tetrahydrofolate + NADP(+) = (6R)-5,10-methenyltetrahydrofolate + NADPH</text>
        <dbReference type="Rhea" id="RHEA:22812"/>
        <dbReference type="ChEBI" id="CHEBI:15636"/>
        <dbReference type="ChEBI" id="CHEBI:57455"/>
        <dbReference type="ChEBI" id="CHEBI:57783"/>
        <dbReference type="ChEBI" id="CHEBI:58349"/>
        <dbReference type="EC" id="1.5.1.5"/>
    </reaction>
</comment>
<dbReference type="Pfam" id="PF04961">
    <property type="entry name" value="FTCD_C"/>
    <property type="match status" value="1"/>
</dbReference>
<dbReference type="InterPro" id="IPR046346">
    <property type="entry name" value="Aminoacid_DH-like_N_sf"/>
</dbReference>
<reference evidence="16 17" key="1">
    <citation type="submission" date="2019-12" db="EMBL/GenBank/DDBJ databases">
        <title>Paenibacillus sp. nov., an endophytic bacterium isolated from the stem of Dendrobium.</title>
        <authorList>
            <person name="Zhao R."/>
        </authorList>
    </citation>
    <scope>NUCLEOTIDE SEQUENCE [LARGE SCALE GENOMIC DNA]</scope>
    <source>
        <strain evidence="16 17">HJL G12</strain>
    </source>
</reference>
<dbReference type="GO" id="GO:0006164">
    <property type="term" value="P:purine nucleotide biosynthetic process"/>
    <property type="evidence" value="ECO:0007669"/>
    <property type="project" value="UniProtKB-KW"/>
</dbReference>
<comment type="catalytic activity">
    <reaction evidence="12">
        <text>(6R)-5,10-methenyltetrahydrofolate + H2O = (6R)-10-formyltetrahydrofolate + H(+)</text>
        <dbReference type="Rhea" id="RHEA:23700"/>
        <dbReference type="ChEBI" id="CHEBI:15377"/>
        <dbReference type="ChEBI" id="CHEBI:15378"/>
        <dbReference type="ChEBI" id="CHEBI:57455"/>
        <dbReference type="ChEBI" id="CHEBI:195366"/>
        <dbReference type="EC" id="3.5.4.9"/>
    </reaction>
</comment>
<dbReference type="GO" id="GO:0009086">
    <property type="term" value="P:methionine biosynthetic process"/>
    <property type="evidence" value="ECO:0007669"/>
    <property type="project" value="UniProtKB-KW"/>
</dbReference>
<dbReference type="SUPFAM" id="SSF51735">
    <property type="entry name" value="NAD(P)-binding Rossmann-fold domains"/>
    <property type="match status" value="1"/>
</dbReference>
<evidence type="ECO:0000256" key="12">
    <source>
        <dbReference type="HAMAP-Rule" id="MF_01576"/>
    </source>
</evidence>
<dbReference type="SUPFAM" id="SSF101262">
    <property type="entry name" value="Methenyltetrahydrofolate cyclohydrolase-like"/>
    <property type="match status" value="1"/>
</dbReference>
<dbReference type="SUPFAM" id="SSF53223">
    <property type="entry name" value="Aminoacid dehydrogenase-like, N-terminal domain"/>
    <property type="match status" value="1"/>
</dbReference>
<evidence type="ECO:0000256" key="10">
    <source>
        <dbReference type="ARBA" id="ARBA00023167"/>
    </source>
</evidence>
<organism evidence="16 17">
    <name type="scientific">Paenibacillus dendrobii</name>
    <dbReference type="NCBI Taxonomy" id="2691084"/>
    <lineage>
        <taxon>Bacteria</taxon>
        <taxon>Bacillati</taxon>
        <taxon>Bacillota</taxon>
        <taxon>Bacilli</taxon>
        <taxon>Bacillales</taxon>
        <taxon>Paenibacillaceae</taxon>
        <taxon>Paenibacillus</taxon>
    </lineage>
</organism>
<keyword evidence="7 12" id="KW-0521">NADP</keyword>
<dbReference type="EC" id="1.5.1.5" evidence="12"/>
<dbReference type="InterPro" id="IPR007044">
    <property type="entry name" value="Cyclodeamin/CycHdrlase"/>
</dbReference>
<feature type="binding site" evidence="12">
    <location>
        <position position="230"/>
    </location>
    <ligand>
        <name>NADP(+)</name>
        <dbReference type="ChEBI" id="CHEBI:58349"/>
    </ligand>
</feature>
<evidence type="ECO:0000313" key="16">
    <source>
        <dbReference type="EMBL" id="MWV42019.1"/>
    </source>
</evidence>
<accession>A0A7X3LGC1</accession>
<feature type="domain" description="Tetrahydrofolate dehydrogenase/cyclohydrolase NAD(P)-binding" evidence="14">
    <location>
        <begin position="138"/>
        <end position="278"/>
    </location>
</feature>
<dbReference type="EMBL" id="WUBI01000001">
    <property type="protein sequence ID" value="MWV42019.1"/>
    <property type="molecule type" value="Genomic_DNA"/>
</dbReference>
<proteinExistence type="inferred from homology"/>
<comment type="caution">
    <text evidence="16">The sequence shown here is derived from an EMBL/GenBank/DDBJ whole genome shotgun (WGS) entry which is preliminary data.</text>
</comment>
<dbReference type="GO" id="GO:0004477">
    <property type="term" value="F:methenyltetrahydrofolate cyclohydrolase activity"/>
    <property type="evidence" value="ECO:0007669"/>
    <property type="project" value="UniProtKB-UniRule"/>
</dbReference>
<dbReference type="InterPro" id="IPR036178">
    <property type="entry name" value="Formintransfe-cycloase-like_sf"/>
</dbReference>
<dbReference type="PANTHER" id="PTHR48099">
    <property type="entry name" value="C-1-TETRAHYDROFOLATE SYNTHASE, CYTOPLASMIC-RELATED"/>
    <property type="match status" value="1"/>
</dbReference>
<evidence type="ECO:0000259" key="14">
    <source>
        <dbReference type="Pfam" id="PF02882"/>
    </source>
</evidence>
<evidence type="ECO:0000256" key="8">
    <source>
        <dbReference type="ARBA" id="ARBA00023002"/>
    </source>
</evidence>
<dbReference type="Pfam" id="PF02882">
    <property type="entry name" value="THF_DHG_CYH_C"/>
    <property type="match status" value="1"/>
</dbReference>
<evidence type="ECO:0000256" key="1">
    <source>
        <dbReference type="ARBA" id="ARBA00004777"/>
    </source>
</evidence>
<keyword evidence="5 12" id="KW-0658">Purine biosynthesis</keyword>
<dbReference type="Gene3D" id="3.40.50.720">
    <property type="entry name" value="NAD(P)-binding Rossmann-like Domain"/>
    <property type="match status" value="1"/>
</dbReference>
<dbReference type="Proteomes" id="UP000460318">
    <property type="component" value="Unassembled WGS sequence"/>
</dbReference>
<keyword evidence="17" id="KW-1185">Reference proteome</keyword>
<dbReference type="InterPro" id="IPR020630">
    <property type="entry name" value="THF_DH/CycHdrlase_cat_dom"/>
</dbReference>
<dbReference type="Gene3D" id="1.20.120.680">
    <property type="entry name" value="Formiminotetrahydrofolate cyclodeaminase monomer, up-and-down helical bundle"/>
    <property type="match status" value="1"/>
</dbReference>
<protein>
    <recommendedName>
        <fullName evidence="12">Bifunctional protein FolD</fullName>
    </recommendedName>
    <domain>
        <recommendedName>
            <fullName evidence="12">Methylenetetrahydrofolate dehydrogenase</fullName>
            <ecNumber evidence="12">1.5.1.5</ecNumber>
        </recommendedName>
    </domain>
    <domain>
        <recommendedName>
            <fullName evidence="12">Methenyltetrahydrofolate cyclohydrolase</fullName>
            <ecNumber evidence="12">3.5.4.9</ecNumber>
        </recommendedName>
    </domain>
</protein>
<sequence>MSMLLKTKELAKEVSESIMNEANGLKEKGIQPRLATILVQGDPASEYYAKAKEKKAHQLGIAFDLITFGPEVTEQRLLEEIERLNQDSAVHGIMLEFPVPKHISVQKCSDAIAPVKDVDGISSANKLACMTGGTGIYPATPQACIRIAKHFGFTLKGKHVVLVGRGETVGRPLMQLLLRENATLTVCHSHTQNLAAHIASADLLMTAAGHAGLITADMLHPDLVVIDAGINETETGITGDVVREAAEAVQAITPVPGGVGTLTTVLLFENLMLAAKLQKTTDSAQGRSVPGQVFDHRIRDFLKDAASSSPTPGGGSIAALSAALGASMGSMVANITSGPKFEHVQEQMAEIVQLMQSAIAESESFLRKDMESFSGYMAALGLPKSTDEEKQARSTALQKAAVQAASVPLHLMKRSYEIMTALGQVTEQVNKNVISDLGIALIMLDAAVQSAWITVEINLGSIKDTAVRSSFETTGEELSSRSAALKLQVLQQIKEKLV</sequence>
<dbReference type="GO" id="GO:0000105">
    <property type="term" value="P:L-histidine biosynthetic process"/>
    <property type="evidence" value="ECO:0007669"/>
    <property type="project" value="UniProtKB-KW"/>
</dbReference>
<gene>
    <name evidence="12" type="primary">folD</name>
    <name evidence="16" type="ORF">GRF59_00095</name>
</gene>
<feature type="binding site" evidence="12">
    <location>
        <begin position="164"/>
        <end position="166"/>
    </location>
    <ligand>
        <name>NADP(+)</name>
        <dbReference type="ChEBI" id="CHEBI:58349"/>
    </ligand>
</feature>
<comment type="function">
    <text evidence="12">Catalyzes the oxidation of 5,10-methylenetetrahydrofolate to 5,10-methenyltetrahydrofolate and then the hydrolysis of 5,10-methenyltetrahydrofolate to 10-formyltetrahydrofolate.</text>
</comment>
<keyword evidence="4 12" id="KW-0028">Amino-acid biosynthesis</keyword>
<dbReference type="InterPro" id="IPR000672">
    <property type="entry name" value="THF_DH/CycHdrlase"/>
</dbReference>
<dbReference type="AlphaFoldDB" id="A0A7X3LGC1"/>
<evidence type="ECO:0000256" key="4">
    <source>
        <dbReference type="ARBA" id="ARBA00022605"/>
    </source>
</evidence>
<dbReference type="EC" id="3.5.4.9" evidence="12"/>
<evidence type="ECO:0000256" key="2">
    <source>
        <dbReference type="ARBA" id="ARBA00011738"/>
    </source>
</evidence>
<dbReference type="FunFam" id="3.40.50.10860:FF:000005">
    <property type="entry name" value="C-1-tetrahydrofolate synthase, cytoplasmic, putative"/>
    <property type="match status" value="1"/>
</dbReference>
<keyword evidence="8 12" id="KW-0560">Oxidoreductase</keyword>
<comment type="pathway">
    <text evidence="1 12">One-carbon metabolism; tetrahydrofolate interconversion.</text>
</comment>
<evidence type="ECO:0000256" key="6">
    <source>
        <dbReference type="ARBA" id="ARBA00022801"/>
    </source>
</evidence>
<keyword evidence="11 12" id="KW-0511">Multifunctional enzyme</keyword>
<keyword evidence="9 12" id="KW-0368">Histidine biosynthesis</keyword>
<dbReference type="GO" id="GO:0004488">
    <property type="term" value="F:methylenetetrahydrofolate dehydrogenase (NADP+) activity"/>
    <property type="evidence" value="ECO:0007669"/>
    <property type="project" value="UniProtKB-UniRule"/>
</dbReference>
<keyword evidence="6 12" id="KW-0378">Hydrolase</keyword>
<evidence type="ECO:0000256" key="5">
    <source>
        <dbReference type="ARBA" id="ARBA00022755"/>
    </source>
</evidence>
<dbReference type="PANTHER" id="PTHR48099:SF5">
    <property type="entry name" value="C-1-TETRAHYDROFOLATE SYNTHASE, CYTOPLASMIC"/>
    <property type="match status" value="1"/>
</dbReference>
<dbReference type="GO" id="GO:0035999">
    <property type="term" value="P:tetrahydrofolate interconversion"/>
    <property type="evidence" value="ECO:0007669"/>
    <property type="project" value="UniProtKB-UniRule"/>
</dbReference>
<evidence type="ECO:0000256" key="3">
    <source>
        <dbReference type="ARBA" id="ARBA00022563"/>
    </source>
</evidence>